<dbReference type="SUPFAM" id="SSF47694">
    <property type="entry name" value="Cytochrome c oxidase subunit h"/>
    <property type="match status" value="1"/>
</dbReference>
<evidence type="ECO:0000313" key="4">
    <source>
        <dbReference type="Proteomes" id="UP001054252"/>
    </source>
</evidence>
<sequence>MTLIGNCRLETAPADFQLSTTNQTRHCFSGYIEYHRLTDGMSKGKMELFQVLCRWQQLCFPLFCPSWQR</sequence>
<dbReference type="PANTHER" id="PTHR46281:SF2">
    <property type="entry name" value="CYTOCHROME C OXIDASE SUBUNIT 6B-1"/>
    <property type="match status" value="1"/>
</dbReference>
<comment type="caution">
    <text evidence="3">The sequence shown here is derived from an EMBL/GenBank/DDBJ whole genome shotgun (WGS) entry which is preliminary data.</text>
</comment>
<protein>
    <submittedName>
        <fullName evidence="3">Uncharacterized protein</fullName>
    </submittedName>
</protein>
<dbReference type="EMBL" id="BPVZ01000040">
    <property type="protein sequence ID" value="GKV14193.1"/>
    <property type="molecule type" value="Genomic_DNA"/>
</dbReference>
<evidence type="ECO:0000256" key="2">
    <source>
        <dbReference type="ARBA" id="ARBA00023128"/>
    </source>
</evidence>
<dbReference type="GO" id="GO:0005739">
    <property type="term" value="C:mitochondrion"/>
    <property type="evidence" value="ECO:0007669"/>
    <property type="project" value="UniProtKB-SubCell"/>
</dbReference>
<dbReference type="Gene3D" id="1.10.10.140">
    <property type="entry name" value="Cytochrome c oxidase, subunit VIb"/>
    <property type="match status" value="1"/>
</dbReference>
<gene>
    <name evidence="3" type="ORF">SLEP1_g25097</name>
</gene>
<accession>A0AAV5JSA0</accession>
<evidence type="ECO:0000256" key="1">
    <source>
        <dbReference type="ARBA" id="ARBA00004173"/>
    </source>
</evidence>
<dbReference type="InterPro" id="IPR003213">
    <property type="entry name" value="Cyt_c_oxidase_su6B"/>
</dbReference>
<dbReference type="PANTHER" id="PTHR46281">
    <property type="entry name" value="CYTOCHROME C OXIDASE SUBUNIT 6B"/>
    <property type="match status" value="1"/>
</dbReference>
<name>A0AAV5JSA0_9ROSI</name>
<dbReference type="InterPro" id="IPR036549">
    <property type="entry name" value="CX6/COA6-like_sf"/>
</dbReference>
<dbReference type="GO" id="GO:0045277">
    <property type="term" value="C:respiratory chain complex IV"/>
    <property type="evidence" value="ECO:0007669"/>
    <property type="project" value="InterPro"/>
</dbReference>
<keyword evidence="4" id="KW-1185">Reference proteome</keyword>
<dbReference type="Proteomes" id="UP001054252">
    <property type="component" value="Unassembled WGS sequence"/>
</dbReference>
<keyword evidence="2" id="KW-0496">Mitochondrion</keyword>
<evidence type="ECO:0000313" key="3">
    <source>
        <dbReference type="EMBL" id="GKV14193.1"/>
    </source>
</evidence>
<comment type="subcellular location">
    <subcellularLocation>
        <location evidence="1">Mitochondrion</location>
    </subcellularLocation>
</comment>
<organism evidence="3 4">
    <name type="scientific">Rubroshorea leprosula</name>
    <dbReference type="NCBI Taxonomy" id="152421"/>
    <lineage>
        <taxon>Eukaryota</taxon>
        <taxon>Viridiplantae</taxon>
        <taxon>Streptophyta</taxon>
        <taxon>Embryophyta</taxon>
        <taxon>Tracheophyta</taxon>
        <taxon>Spermatophyta</taxon>
        <taxon>Magnoliopsida</taxon>
        <taxon>eudicotyledons</taxon>
        <taxon>Gunneridae</taxon>
        <taxon>Pentapetalae</taxon>
        <taxon>rosids</taxon>
        <taxon>malvids</taxon>
        <taxon>Malvales</taxon>
        <taxon>Dipterocarpaceae</taxon>
        <taxon>Rubroshorea</taxon>
    </lineage>
</organism>
<reference evidence="3 4" key="1">
    <citation type="journal article" date="2021" name="Commun. Biol.">
        <title>The genome of Shorea leprosula (Dipterocarpaceae) highlights the ecological relevance of drought in aseasonal tropical rainforests.</title>
        <authorList>
            <person name="Ng K.K.S."/>
            <person name="Kobayashi M.J."/>
            <person name="Fawcett J.A."/>
            <person name="Hatakeyama M."/>
            <person name="Paape T."/>
            <person name="Ng C.H."/>
            <person name="Ang C.C."/>
            <person name="Tnah L.H."/>
            <person name="Lee C.T."/>
            <person name="Nishiyama T."/>
            <person name="Sese J."/>
            <person name="O'Brien M.J."/>
            <person name="Copetti D."/>
            <person name="Mohd Noor M.I."/>
            <person name="Ong R.C."/>
            <person name="Putra M."/>
            <person name="Sireger I.Z."/>
            <person name="Indrioko S."/>
            <person name="Kosugi Y."/>
            <person name="Izuno A."/>
            <person name="Isagi Y."/>
            <person name="Lee S.L."/>
            <person name="Shimizu K.K."/>
        </authorList>
    </citation>
    <scope>NUCLEOTIDE SEQUENCE [LARGE SCALE GENOMIC DNA]</scope>
    <source>
        <strain evidence="3">214</strain>
    </source>
</reference>
<proteinExistence type="predicted"/>
<dbReference type="AlphaFoldDB" id="A0AAV5JSA0"/>